<evidence type="ECO:0000256" key="1">
    <source>
        <dbReference type="ARBA" id="ARBA00000085"/>
    </source>
</evidence>
<dbReference type="FunFam" id="1.10.287.130:FF:000038">
    <property type="entry name" value="Sensory transduction histidine kinase"/>
    <property type="match status" value="1"/>
</dbReference>
<evidence type="ECO:0000259" key="17">
    <source>
        <dbReference type="PROSITE" id="PS50109"/>
    </source>
</evidence>
<feature type="domain" description="Response regulatory" evidence="18">
    <location>
        <begin position="1060"/>
        <end position="1178"/>
    </location>
</feature>
<dbReference type="PROSITE" id="PS50110">
    <property type="entry name" value="RESPONSE_REGULATORY"/>
    <property type="match status" value="2"/>
</dbReference>
<dbReference type="InterPro" id="IPR013656">
    <property type="entry name" value="PAS_4"/>
</dbReference>
<comment type="subcellular location">
    <subcellularLocation>
        <location evidence="2">Cell membrane</location>
        <topology evidence="2">Multi-pass membrane protein</topology>
    </subcellularLocation>
</comment>
<dbReference type="SMART" id="SM00388">
    <property type="entry name" value="HisKA"/>
    <property type="match status" value="1"/>
</dbReference>
<dbReference type="CDD" id="cd00082">
    <property type="entry name" value="HisKA"/>
    <property type="match status" value="1"/>
</dbReference>
<dbReference type="EMBL" id="BMKM01000002">
    <property type="protein sequence ID" value="GGE14444.1"/>
    <property type="molecule type" value="Genomic_DNA"/>
</dbReference>
<feature type="modified residue" description="4-aspartylphosphate" evidence="16">
    <location>
        <position position="1111"/>
    </location>
</feature>
<evidence type="ECO:0000256" key="11">
    <source>
        <dbReference type="ARBA" id="ARBA00022989"/>
    </source>
</evidence>
<dbReference type="GO" id="GO:0005886">
    <property type="term" value="C:plasma membrane"/>
    <property type="evidence" value="ECO:0007669"/>
    <property type="project" value="UniProtKB-SubCell"/>
</dbReference>
<dbReference type="InterPro" id="IPR003594">
    <property type="entry name" value="HATPase_dom"/>
</dbReference>
<keyword evidence="13" id="KW-0472">Membrane</keyword>
<dbReference type="Pfam" id="PF01590">
    <property type="entry name" value="GAF"/>
    <property type="match status" value="1"/>
</dbReference>
<dbReference type="InterPro" id="IPR036641">
    <property type="entry name" value="HPT_dom_sf"/>
</dbReference>
<feature type="modified residue" description="Phosphohistidine" evidence="15">
    <location>
        <position position="1246"/>
    </location>
</feature>
<evidence type="ECO:0000256" key="4">
    <source>
        <dbReference type="ARBA" id="ARBA00022475"/>
    </source>
</evidence>
<feature type="domain" description="PAS" evidence="19">
    <location>
        <begin position="286"/>
        <end position="356"/>
    </location>
</feature>
<organism evidence="21 22">
    <name type="scientific">Sphingobacterium cellulitidis</name>
    <dbReference type="NCBI Taxonomy" id="1768011"/>
    <lineage>
        <taxon>Bacteria</taxon>
        <taxon>Pseudomonadati</taxon>
        <taxon>Bacteroidota</taxon>
        <taxon>Sphingobacteriia</taxon>
        <taxon>Sphingobacteriales</taxon>
        <taxon>Sphingobacteriaceae</taxon>
        <taxon>Sphingobacterium</taxon>
    </lineage>
</organism>
<dbReference type="Pfam" id="PF08448">
    <property type="entry name" value="PAS_4"/>
    <property type="match status" value="1"/>
</dbReference>
<dbReference type="GO" id="GO:0006355">
    <property type="term" value="P:regulation of DNA-templated transcription"/>
    <property type="evidence" value="ECO:0007669"/>
    <property type="project" value="InterPro"/>
</dbReference>
<keyword evidence="9" id="KW-0418">Kinase</keyword>
<dbReference type="GO" id="GO:0000155">
    <property type="term" value="F:phosphorelay sensor kinase activity"/>
    <property type="evidence" value="ECO:0007669"/>
    <property type="project" value="InterPro"/>
</dbReference>
<evidence type="ECO:0000256" key="14">
    <source>
        <dbReference type="ARBA" id="ARBA00023306"/>
    </source>
</evidence>
<dbReference type="InterPro" id="IPR029016">
    <property type="entry name" value="GAF-like_dom_sf"/>
</dbReference>
<dbReference type="InterPro" id="IPR001610">
    <property type="entry name" value="PAC"/>
</dbReference>
<evidence type="ECO:0000256" key="9">
    <source>
        <dbReference type="ARBA" id="ARBA00022777"/>
    </source>
</evidence>
<dbReference type="InterPro" id="IPR036097">
    <property type="entry name" value="HisK_dim/P_sf"/>
</dbReference>
<keyword evidence="14" id="KW-0131">Cell cycle</keyword>
<dbReference type="PROSITE" id="PS50894">
    <property type="entry name" value="HPT"/>
    <property type="match status" value="1"/>
</dbReference>
<dbReference type="InterPro" id="IPR035965">
    <property type="entry name" value="PAS-like_dom_sf"/>
</dbReference>
<keyword evidence="12" id="KW-0902">Two-component regulatory system</keyword>
<dbReference type="Pfam" id="PF13188">
    <property type="entry name" value="PAS_8"/>
    <property type="match status" value="1"/>
</dbReference>
<dbReference type="Pfam" id="PF00989">
    <property type="entry name" value="PAS"/>
    <property type="match status" value="1"/>
</dbReference>
<dbReference type="Pfam" id="PF08447">
    <property type="entry name" value="PAS_3"/>
    <property type="match status" value="1"/>
</dbReference>
<evidence type="ECO:0000259" key="18">
    <source>
        <dbReference type="PROSITE" id="PS50110"/>
    </source>
</evidence>
<dbReference type="CDD" id="cd00130">
    <property type="entry name" value="PAS"/>
    <property type="match status" value="1"/>
</dbReference>
<keyword evidence="7" id="KW-0812">Transmembrane</keyword>
<reference evidence="21" key="2">
    <citation type="submission" date="2020-09" db="EMBL/GenBank/DDBJ databases">
        <authorList>
            <person name="Sun Q."/>
            <person name="Zhou Y."/>
        </authorList>
    </citation>
    <scope>NUCLEOTIDE SEQUENCE</scope>
    <source>
        <strain evidence="21">CGMCC 1.15966</strain>
    </source>
</reference>
<gene>
    <name evidence="21" type="ORF">GCM10011516_10260</name>
</gene>
<evidence type="ECO:0000256" key="10">
    <source>
        <dbReference type="ARBA" id="ARBA00022840"/>
    </source>
</evidence>
<dbReference type="SUPFAM" id="SSF55874">
    <property type="entry name" value="ATPase domain of HSP90 chaperone/DNA topoisomerase II/histidine kinase"/>
    <property type="match status" value="1"/>
</dbReference>
<feature type="modified residue" description="4-aspartylphosphate" evidence="16">
    <location>
        <position position="964"/>
    </location>
</feature>
<keyword evidence="8" id="KW-0547">Nucleotide-binding</keyword>
<dbReference type="Pfam" id="PF02518">
    <property type="entry name" value="HATPase_c"/>
    <property type="match status" value="1"/>
</dbReference>
<dbReference type="SMART" id="SM00387">
    <property type="entry name" value="HATPase_c"/>
    <property type="match status" value="1"/>
</dbReference>
<dbReference type="PROSITE" id="PS50109">
    <property type="entry name" value="HIS_KIN"/>
    <property type="match status" value="1"/>
</dbReference>
<name>A0A8H9KTM1_9SPHI</name>
<dbReference type="SUPFAM" id="SSF55785">
    <property type="entry name" value="PYP-like sensor domain (PAS domain)"/>
    <property type="match status" value="4"/>
</dbReference>
<proteinExistence type="predicted"/>
<dbReference type="InterPro" id="IPR011006">
    <property type="entry name" value="CheY-like_superfamily"/>
</dbReference>
<dbReference type="Gene3D" id="3.30.450.20">
    <property type="entry name" value="PAS domain"/>
    <property type="match status" value="4"/>
</dbReference>
<dbReference type="Gene3D" id="1.20.120.160">
    <property type="entry name" value="HPT domain"/>
    <property type="match status" value="1"/>
</dbReference>
<evidence type="ECO:0000313" key="22">
    <source>
        <dbReference type="Proteomes" id="UP000614460"/>
    </source>
</evidence>
<evidence type="ECO:0000256" key="3">
    <source>
        <dbReference type="ARBA" id="ARBA00012438"/>
    </source>
</evidence>
<dbReference type="PANTHER" id="PTHR45339:SF1">
    <property type="entry name" value="HYBRID SIGNAL TRANSDUCTION HISTIDINE KINASE J"/>
    <property type="match status" value="1"/>
</dbReference>
<comment type="catalytic activity">
    <reaction evidence="1">
        <text>ATP + protein L-histidine = ADP + protein N-phospho-L-histidine.</text>
        <dbReference type="EC" id="2.7.13.3"/>
    </reaction>
</comment>
<dbReference type="NCBIfam" id="TIGR00229">
    <property type="entry name" value="sensory_box"/>
    <property type="match status" value="1"/>
</dbReference>
<protein>
    <recommendedName>
        <fullName evidence="3">histidine kinase</fullName>
        <ecNumber evidence="3">2.7.13.3</ecNumber>
    </recommendedName>
</protein>
<dbReference type="CDD" id="cd17546">
    <property type="entry name" value="REC_hyHK_CKI1_RcsC-like"/>
    <property type="match status" value="2"/>
</dbReference>
<dbReference type="CDD" id="cd16922">
    <property type="entry name" value="HATPase_EvgS-ArcB-TorS-like"/>
    <property type="match status" value="1"/>
</dbReference>
<dbReference type="Pfam" id="PF00072">
    <property type="entry name" value="Response_reg"/>
    <property type="match status" value="2"/>
</dbReference>
<dbReference type="SUPFAM" id="SSF47226">
    <property type="entry name" value="Histidine-containing phosphotransfer domain, HPT domain"/>
    <property type="match status" value="1"/>
</dbReference>
<keyword evidence="22" id="KW-1185">Reference proteome</keyword>
<evidence type="ECO:0000259" key="19">
    <source>
        <dbReference type="PROSITE" id="PS50112"/>
    </source>
</evidence>
<sequence length="1300" mass="148586">MSMSIVPENEAERLNILYSFGLIGLGKLPELDIFAELACRITNCPTSIIAIMEKDMQRIQSCIGLDLETVERKNTVCQYTLLSDDSLMIEDTFLDPRTSTNPLIIAGQIRFYAGVPLLDDRGIALGTLCVIDYLPKTLNQHQLQELKDLAKAVVTVLLAKRKLNQAGYFKDILSVTQNMICVLNEDFSIKEANPAFAALMQRPVKDLLGESFLEVLQVRDSQVSTRIKSVRSSQQEVNVQTNTPISEEEFATIDWHLKHGQENKEIFAFGRNITKENSEKVKLEISERRFRNFFENGIGLMSMHDLQGNILEVNEKGRQTLGYELAEIPSLNLKDLVPKEKRHLVQLYLDRILENGEDSGMMILKRKDGEWIYWLYNNMLEEDQNGKKYIVSSALNLSDRIKLEKDLQHTKQILEQTNIVAQVGGWEVDIAKNEIYWSDSTRYIHGVSDDFVPNMENVFSFFESDERAYIEHKFSTAITTGKSYDFEILLRKPNSEQIWVRLKGIPEIIEGRCERVFGIIQDIDQSKKLYLDLELKEAMLQTFVKHVPASVAMFDTELNYLAISQQWIEEFHRGANQKGKKNLYELFPNVPESRKEIYQKALEGIPYKNLDEIVEVEGCEENQHYNWEVRPWRLSDNSIGGIIIFSQNITEQVEINEQLRKAKQLADLASKAKSEFLANMSHEIRTPLNGVIGFSDLLLKTPLNDLQKQYLKYVNESGTNLLAIINDILDFSKIESGKLEFYVDQYNLYELVNQVIHVILYQAQNKDIELLLNIDQGLPAIIQIDESRIKQVLINLLGNAVKFTEKGEIELRVEQTFKNSEKVGIRFTVRDTGIGIPEDKQQRIFDAFIQEDSSVSKRFGGTGLGLTISNNILKYMGSNLSLKSKIAEGSEFYFEIEVPYESPIESENKLSIQTALIVDDNASNRMILEHMLAHKSVETETAENGFEALQLLSTGKRFDAILMDYRMPILNGLETLEKIKEFYALQKEELPILVLHTSSDDQNHIGHFRQEPNSYILTKPIISEDLYRVLNKDNSASQAFENNGIHSVSDEEQFINKSFHVLLADDNPVNMALNNRLIENILPNCSTVCVENGLLAVESCEKHSFDLILMDIQMPVMNGLEATRKIRTLAAYDKTPIVGITAANVVGERERCLQVGVNDFLTKPIKVESFKEVIYNSLRQATHKNTTKLNEVQHIDFEVIEEATDSDPVFKQQFYGLIIQELQMQDLDIQQAIENRDEALLGRILHKLKGTSGSAGLKELNQMLVELESQFDKGVEIWDHMPMVLREIEILQKLLIDIKE</sequence>
<dbReference type="Pfam" id="PF01627">
    <property type="entry name" value="Hpt"/>
    <property type="match status" value="1"/>
</dbReference>
<evidence type="ECO:0000256" key="12">
    <source>
        <dbReference type="ARBA" id="ARBA00023012"/>
    </source>
</evidence>
<dbReference type="EC" id="2.7.13.3" evidence="3"/>
<evidence type="ECO:0000256" key="16">
    <source>
        <dbReference type="PROSITE-ProRule" id="PRU00169"/>
    </source>
</evidence>
<dbReference type="SUPFAM" id="SSF55781">
    <property type="entry name" value="GAF domain-like"/>
    <property type="match status" value="1"/>
</dbReference>
<dbReference type="FunFam" id="3.30.565.10:FF:000010">
    <property type="entry name" value="Sensor histidine kinase RcsC"/>
    <property type="match status" value="1"/>
</dbReference>
<dbReference type="RefSeq" id="WP_220476706.1">
    <property type="nucleotide sequence ID" value="NZ_JACJHW010000003.1"/>
</dbReference>
<dbReference type="SMART" id="SM00448">
    <property type="entry name" value="REC"/>
    <property type="match status" value="2"/>
</dbReference>
<dbReference type="SMART" id="SM00091">
    <property type="entry name" value="PAS"/>
    <property type="match status" value="4"/>
</dbReference>
<dbReference type="InterPro" id="IPR003018">
    <property type="entry name" value="GAF"/>
</dbReference>
<accession>A0A8H9KTM1</accession>
<evidence type="ECO:0000256" key="8">
    <source>
        <dbReference type="ARBA" id="ARBA00022741"/>
    </source>
</evidence>
<dbReference type="InterPro" id="IPR005467">
    <property type="entry name" value="His_kinase_dom"/>
</dbReference>
<dbReference type="InterPro" id="IPR013655">
    <property type="entry name" value="PAS_fold_3"/>
</dbReference>
<dbReference type="Pfam" id="PF00512">
    <property type="entry name" value="HisKA"/>
    <property type="match status" value="1"/>
</dbReference>
<dbReference type="Proteomes" id="UP000614460">
    <property type="component" value="Unassembled WGS sequence"/>
</dbReference>
<dbReference type="SUPFAM" id="SSF52172">
    <property type="entry name" value="CheY-like"/>
    <property type="match status" value="2"/>
</dbReference>
<dbReference type="SUPFAM" id="SSF47384">
    <property type="entry name" value="Homodimeric domain of signal transducing histidine kinase"/>
    <property type="match status" value="1"/>
</dbReference>
<keyword evidence="5 16" id="KW-0597">Phosphoprotein</keyword>
<comment type="caution">
    <text evidence="21">The sequence shown here is derived from an EMBL/GenBank/DDBJ whole genome shotgun (WGS) entry which is preliminary data.</text>
</comment>
<evidence type="ECO:0000256" key="2">
    <source>
        <dbReference type="ARBA" id="ARBA00004651"/>
    </source>
</evidence>
<dbReference type="GO" id="GO:0005524">
    <property type="term" value="F:ATP binding"/>
    <property type="evidence" value="ECO:0007669"/>
    <property type="project" value="UniProtKB-KW"/>
</dbReference>
<evidence type="ECO:0000256" key="7">
    <source>
        <dbReference type="ARBA" id="ARBA00022692"/>
    </source>
</evidence>
<dbReference type="Gene3D" id="3.40.50.2300">
    <property type="match status" value="2"/>
</dbReference>
<dbReference type="InterPro" id="IPR036890">
    <property type="entry name" value="HATPase_C_sf"/>
</dbReference>
<dbReference type="Gene3D" id="1.10.287.130">
    <property type="match status" value="1"/>
</dbReference>
<evidence type="ECO:0000313" key="21">
    <source>
        <dbReference type="EMBL" id="GGE14444.1"/>
    </source>
</evidence>
<dbReference type="SMART" id="SM00086">
    <property type="entry name" value="PAC"/>
    <property type="match status" value="2"/>
</dbReference>
<dbReference type="InterPro" id="IPR003661">
    <property type="entry name" value="HisK_dim/P_dom"/>
</dbReference>
<keyword evidence="6" id="KW-0808">Transferase</keyword>
<dbReference type="Gene3D" id="3.30.450.40">
    <property type="match status" value="1"/>
</dbReference>
<evidence type="ECO:0000256" key="15">
    <source>
        <dbReference type="PROSITE-ProRule" id="PRU00110"/>
    </source>
</evidence>
<evidence type="ECO:0000256" key="5">
    <source>
        <dbReference type="ARBA" id="ARBA00022553"/>
    </source>
</evidence>
<keyword evidence="10" id="KW-0067">ATP-binding</keyword>
<dbReference type="InterPro" id="IPR013767">
    <property type="entry name" value="PAS_fold"/>
</dbReference>
<evidence type="ECO:0000259" key="20">
    <source>
        <dbReference type="PROSITE" id="PS50894"/>
    </source>
</evidence>
<evidence type="ECO:0000256" key="13">
    <source>
        <dbReference type="ARBA" id="ARBA00023136"/>
    </source>
</evidence>
<keyword evidence="4" id="KW-1003">Cell membrane</keyword>
<dbReference type="InterPro" id="IPR004358">
    <property type="entry name" value="Sig_transdc_His_kin-like_C"/>
</dbReference>
<dbReference type="PROSITE" id="PS50112">
    <property type="entry name" value="PAS"/>
    <property type="match status" value="1"/>
</dbReference>
<evidence type="ECO:0000256" key="6">
    <source>
        <dbReference type="ARBA" id="ARBA00022679"/>
    </source>
</evidence>
<dbReference type="InterPro" id="IPR000014">
    <property type="entry name" value="PAS"/>
</dbReference>
<feature type="domain" description="HPt" evidence="20">
    <location>
        <begin position="1207"/>
        <end position="1300"/>
    </location>
</feature>
<reference evidence="21" key="1">
    <citation type="journal article" date="2014" name="Int. J. Syst. Evol. Microbiol.">
        <title>Complete genome sequence of Corynebacterium casei LMG S-19264T (=DSM 44701T), isolated from a smear-ripened cheese.</title>
        <authorList>
            <consortium name="US DOE Joint Genome Institute (JGI-PGF)"/>
            <person name="Walter F."/>
            <person name="Albersmeier A."/>
            <person name="Kalinowski J."/>
            <person name="Ruckert C."/>
        </authorList>
    </citation>
    <scope>NUCLEOTIDE SEQUENCE</scope>
    <source>
        <strain evidence="21">CGMCC 1.15966</strain>
    </source>
</reference>
<dbReference type="InterPro" id="IPR008207">
    <property type="entry name" value="Sig_transdc_His_kin_Hpt_dom"/>
</dbReference>
<keyword evidence="11" id="KW-1133">Transmembrane helix</keyword>
<dbReference type="InterPro" id="IPR001789">
    <property type="entry name" value="Sig_transdc_resp-reg_receiver"/>
</dbReference>
<dbReference type="Gene3D" id="3.30.565.10">
    <property type="entry name" value="Histidine kinase-like ATPase, C-terminal domain"/>
    <property type="match status" value="1"/>
</dbReference>
<dbReference type="PRINTS" id="PR00344">
    <property type="entry name" value="BCTRLSENSOR"/>
</dbReference>
<feature type="domain" description="Histidine kinase" evidence="17">
    <location>
        <begin position="679"/>
        <end position="900"/>
    </location>
</feature>
<feature type="domain" description="Response regulatory" evidence="18">
    <location>
        <begin position="914"/>
        <end position="1034"/>
    </location>
</feature>
<dbReference type="PANTHER" id="PTHR45339">
    <property type="entry name" value="HYBRID SIGNAL TRANSDUCTION HISTIDINE KINASE J"/>
    <property type="match status" value="1"/>
</dbReference>